<dbReference type="InterPro" id="IPR011991">
    <property type="entry name" value="ArsR-like_HTH"/>
</dbReference>
<evidence type="ECO:0000313" key="8">
    <source>
        <dbReference type="Proteomes" id="UP000183039"/>
    </source>
</evidence>
<evidence type="ECO:0000259" key="4">
    <source>
        <dbReference type="PROSITE" id="PS51118"/>
    </source>
</evidence>
<dbReference type="OrthoDB" id="9791143at2"/>
<gene>
    <name evidence="5" type="ORF">ATZ33_02165</name>
    <name evidence="6" type="ORF">RV15_GL001233</name>
</gene>
<dbReference type="Pfam" id="PF01638">
    <property type="entry name" value="HxlR"/>
    <property type="match status" value="1"/>
</dbReference>
<dbReference type="PANTHER" id="PTHR33204">
    <property type="entry name" value="TRANSCRIPTIONAL REGULATOR, MARR FAMILY"/>
    <property type="match status" value="1"/>
</dbReference>
<feature type="domain" description="HTH hxlR-type" evidence="4">
    <location>
        <begin position="16"/>
        <end position="113"/>
    </location>
</feature>
<evidence type="ECO:0000256" key="2">
    <source>
        <dbReference type="ARBA" id="ARBA00023125"/>
    </source>
</evidence>
<dbReference type="PANTHER" id="PTHR33204:SF18">
    <property type="entry name" value="TRANSCRIPTIONAL REGULATORY PROTEIN"/>
    <property type="match status" value="1"/>
</dbReference>
<evidence type="ECO:0000256" key="1">
    <source>
        <dbReference type="ARBA" id="ARBA00023015"/>
    </source>
</evidence>
<evidence type="ECO:0000313" key="5">
    <source>
        <dbReference type="EMBL" id="ALS00221.1"/>
    </source>
</evidence>
<keyword evidence="1" id="KW-0805">Transcription regulation</keyword>
<dbReference type="InterPro" id="IPR002577">
    <property type="entry name" value="HTH_HxlR"/>
</dbReference>
<dbReference type="SUPFAM" id="SSF46785">
    <property type="entry name" value="Winged helix' DNA-binding domain"/>
    <property type="match status" value="1"/>
</dbReference>
<keyword evidence="7" id="KW-1185">Reference proteome</keyword>
<evidence type="ECO:0000313" key="6">
    <source>
        <dbReference type="EMBL" id="OJG93201.1"/>
    </source>
</evidence>
<name>A0A0S3K7E3_9ENTE</name>
<dbReference type="AlphaFoldDB" id="A0A0S3K7E3"/>
<dbReference type="GO" id="GO:0016787">
    <property type="term" value="F:hydrolase activity"/>
    <property type="evidence" value="ECO:0007669"/>
    <property type="project" value="UniProtKB-KW"/>
</dbReference>
<dbReference type="Proteomes" id="UP000065511">
    <property type="component" value="Chromosome"/>
</dbReference>
<keyword evidence="5" id="KW-0378">Hydrolase</keyword>
<dbReference type="Gene3D" id="1.10.10.10">
    <property type="entry name" value="Winged helix-like DNA-binding domain superfamily/Winged helix DNA-binding domain"/>
    <property type="match status" value="1"/>
</dbReference>
<dbReference type="Proteomes" id="UP000183039">
    <property type="component" value="Unassembled WGS sequence"/>
</dbReference>
<keyword evidence="2" id="KW-0238">DNA-binding</keyword>
<dbReference type="PROSITE" id="PS51118">
    <property type="entry name" value="HTH_HXLR"/>
    <property type="match status" value="1"/>
</dbReference>
<dbReference type="GO" id="GO:0003677">
    <property type="term" value="F:DNA binding"/>
    <property type="evidence" value="ECO:0007669"/>
    <property type="project" value="UniProtKB-KW"/>
</dbReference>
<accession>A0A0S3K7E3</accession>
<proteinExistence type="predicted"/>
<dbReference type="EMBL" id="JXLC01000002">
    <property type="protein sequence ID" value="OJG93201.1"/>
    <property type="molecule type" value="Genomic_DNA"/>
</dbReference>
<reference evidence="6 8" key="1">
    <citation type="submission" date="2014-12" db="EMBL/GenBank/DDBJ databases">
        <title>Draft genome sequences of 29 type strains of Enterococci.</title>
        <authorList>
            <person name="Zhong Z."/>
            <person name="Sun Z."/>
            <person name="Liu W."/>
            <person name="Zhang W."/>
            <person name="Zhang H."/>
        </authorList>
    </citation>
    <scope>NUCLEOTIDE SEQUENCE [LARGE SCALE GENOMIC DNA]</scope>
    <source>
        <strain evidence="6 8">DSM 22801</strain>
    </source>
</reference>
<keyword evidence="3" id="KW-0804">Transcription</keyword>
<dbReference type="CDD" id="cd00090">
    <property type="entry name" value="HTH_ARSR"/>
    <property type="match status" value="1"/>
</dbReference>
<dbReference type="EMBL" id="CP013614">
    <property type="protein sequence ID" value="ALS00221.1"/>
    <property type="molecule type" value="Genomic_DNA"/>
</dbReference>
<organism evidence="6 8">
    <name type="scientific">Enterococcus silesiacus</name>
    <dbReference type="NCBI Taxonomy" id="332949"/>
    <lineage>
        <taxon>Bacteria</taxon>
        <taxon>Bacillati</taxon>
        <taxon>Bacillota</taxon>
        <taxon>Bacilli</taxon>
        <taxon>Lactobacillales</taxon>
        <taxon>Enterococcaceae</taxon>
        <taxon>Enterococcus</taxon>
    </lineage>
</organism>
<sequence>MISMRKTYEQMTKCNCATANTLAIIGGKWKILILYYLLESNRRFNELQRLLDSITPHTLSKELKELQEDGLVNKQVLQAIPPKTDYSLTKKGQELETVLLEIRKFGQKYPLTK</sequence>
<evidence type="ECO:0000256" key="3">
    <source>
        <dbReference type="ARBA" id="ARBA00023163"/>
    </source>
</evidence>
<dbReference type="KEGG" id="ess:ATZ33_02165"/>
<dbReference type="InterPro" id="IPR036390">
    <property type="entry name" value="WH_DNA-bd_sf"/>
</dbReference>
<dbReference type="InterPro" id="IPR036388">
    <property type="entry name" value="WH-like_DNA-bd_sf"/>
</dbReference>
<reference evidence="5 7" key="2">
    <citation type="submission" date="2015-12" db="EMBL/GenBank/DDBJ databases">
        <authorList>
            <person name="Lauer A."/>
            <person name="Humrighouse B."/>
            <person name="Loparev V."/>
            <person name="Shewmaker P.L."/>
            <person name="Whitney A.M."/>
            <person name="McLaughlin R.W."/>
        </authorList>
    </citation>
    <scope>NUCLEOTIDE SEQUENCE [LARGE SCALE GENOMIC DNA]</scope>
    <source>
        <strain evidence="5 7">LMG 23085</strain>
    </source>
</reference>
<protein>
    <submittedName>
        <fullName evidence="5">Cinnamoyl ester hydrolase</fullName>
    </submittedName>
    <submittedName>
        <fullName evidence="6">Transcriptional regulator</fullName>
    </submittedName>
</protein>
<evidence type="ECO:0000313" key="7">
    <source>
        <dbReference type="Proteomes" id="UP000065511"/>
    </source>
</evidence>